<protein>
    <submittedName>
        <fullName evidence="1">Uncharacterized protein</fullName>
    </submittedName>
</protein>
<comment type="caution">
    <text evidence="1">The sequence shown here is derived from an EMBL/GenBank/DDBJ whole genome shotgun (WGS) entry which is preliminary data.</text>
</comment>
<evidence type="ECO:0000313" key="1">
    <source>
        <dbReference type="EMBL" id="GIJ62031.1"/>
    </source>
</evidence>
<organism evidence="1 2">
    <name type="scientific">Virgisporangium aurantiacum</name>
    <dbReference type="NCBI Taxonomy" id="175570"/>
    <lineage>
        <taxon>Bacteria</taxon>
        <taxon>Bacillati</taxon>
        <taxon>Actinomycetota</taxon>
        <taxon>Actinomycetes</taxon>
        <taxon>Micromonosporales</taxon>
        <taxon>Micromonosporaceae</taxon>
        <taxon>Virgisporangium</taxon>
    </lineage>
</organism>
<gene>
    <name evidence="1" type="ORF">Vau01_095470</name>
</gene>
<dbReference type="RefSeq" id="WP_204007397.1">
    <property type="nucleotide sequence ID" value="NZ_BOPG01000074.1"/>
</dbReference>
<dbReference type="Proteomes" id="UP000612585">
    <property type="component" value="Unassembled WGS sequence"/>
</dbReference>
<keyword evidence="2" id="KW-1185">Reference proteome</keyword>
<proteinExistence type="predicted"/>
<dbReference type="AlphaFoldDB" id="A0A8J3ZI95"/>
<evidence type="ECO:0000313" key="2">
    <source>
        <dbReference type="Proteomes" id="UP000612585"/>
    </source>
</evidence>
<dbReference type="EMBL" id="BOPG01000074">
    <property type="protein sequence ID" value="GIJ62031.1"/>
    <property type="molecule type" value="Genomic_DNA"/>
</dbReference>
<name>A0A8J3ZI95_9ACTN</name>
<sequence length="152" mass="17070">MQWAEDEIDAAKRRHQAAAEKIHRSFLLLQPSSPLMRTEVVYRAHCRELLDRVAAGEDTRPGTAAECCLALSETSLKVPLRTSAVGLYARMWRLAGLPPAPITDLTEHYEAIDGELIDDNEGWLRKKLRQDWRVLRPSGPSSAGRRKRGKAA</sequence>
<reference evidence="1" key="1">
    <citation type="submission" date="2021-01" db="EMBL/GenBank/DDBJ databases">
        <title>Whole genome shotgun sequence of Virgisporangium aurantiacum NBRC 16421.</title>
        <authorList>
            <person name="Komaki H."/>
            <person name="Tamura T."/>
        </authorList>
    </citation>
    <scope>NUCLEOTIDE SEQUENCE</scope>
    <source>
        <strain evidence="1">NBRC 16421</strain>
    </source>
</reference>
<accession>A0A8J3ZI95</accession>